<dbReference type="GO" id="GO:0046872">
    <property type="term" value="F:metal ion binding"/>
    <property type="evidence" value="ECO:0007669"/>
    <property type="project" value="UniProtKB-KW"/>
</dbReference>
<reference evidence="5" key="1">
    <citation type="journal article" date="2015" name="Nature">
        <title>Complex archaea that bridge the gap between prokaryotes and eukaryotes.</title>
        <authorList>
            <person name="Spang A."/>
            <person name="Saw J.H."/>
            <person name="Jorgensen S.L."/>
            <person name="Zaremba-Niedzwiedzka K."/>
            <person name="Martijn J."/>
            <person name="Lind A.E."/>
            <person name="van Eijk R."/>
            <person name="Schleper C."/>
            <person name="Guy L."/>
            <person name="Ettema T.J."/>
        </authorList>
    </citation>
    <scope>NUCLEOTIDE SEQUENCE</scope>
</reference>
<name>A0A0F9HBK2_9ZZZZ</name>
<keyword evidence="2" id="KW-0479">Metal-binding</keyword>
<dbReference type="EMBL" id="LAZR01015559">
    <property type="protein sequence ID" value="KKM08464.1"/>
    <property type="molecule type" value="Genomic_DNA"/>
</dbReference>
<dbReference type="GO" id="GO:0051536">
    <property type="term" value="F:iron-sulfur cluster binding"/>
    <property type="evidence" value="ECO:0007669"/>
    <property type="project" value="UniProtKB-KW"/>
</dbReference>
<gene>
    <name evidence="5" type="ORF">LCGC14_1724140</name>
</gene>
<protein>
    <submittedName>
        <fullName evidence="5">Uncharacterized protein</fullName>
    </submittedName>
</protein>
<dbReference type="GO" id="GO:0003824">
    <property type="term" value="F:catalytic activity"/>
    <property type="evidence" value="ECO:0007669"/>
    <property type="project" value="InterPro"/>
</dbReference>
<keyword evidence="1" id="KW-0949">S-adenosyl-L-methionine</keyword>
<keyword evidence="3" id="KW-0408">Iron</keyword>
<evidence type="ECO:0000256" key="1">
    <source>
        <dbReference type="ARBA" id="ARBA00022691"/>
    </source>
</evidence>
<dbReference type="AlphaFoldDB" id="A0A0F9HBK2"/>
<keyword evidence="4" id="KW-0411">Iron-sulfur</keyword>
<evidence type="ECO:0000256" key="2">
    <source>
        <dbReference type="ARBA" id="ARBA00022723"/>
    </source>
</evidence>
<dbReference type="Gene3D" id="3.20.20.70">
    <property type="entry name" value="Aldolase class I"/>
    <property type="match status" value="1"/>
</dbReference>
<dbReference type="InterPro" id="IPR013785">
    <property type="entry name" value="Aldolase_TIM"/>
</dbReference>
<evidence type="ECO:0000256" key="4">
    <source>
        <dbReference type="ARBA" id="ARBA00023014"/>
    </source>
</evidence>
<dbReference type="SFLD" id="SFLDS00029">
    <property type="entry name" value="Radical_SAM"/>
    <property type="match status" value="1"/>
</dbReference>
<sequence>MMKIIKNIKVPTGNILIVQGQKGQLEMLSLGDYGKGVNLKCDAMGLDRDIAKVEHQAILPLSEKWVITISTQYGCSMKCNFCDVPKVGPGKNATYNDLIRQVLTGVKLHPEVTGTKRLNIHYARMGEPTLNPNVLDATKWLKTHIDPEYKIHPVVSTMMPKNNEWLKTFIHIWMRMKNRLLHGEAGLQLSINSTYEKQRMEMFHNNAHTLEGIGEIMEGIIPAGRKITLNFAIAHYEVDPEILLKYFNPDDYIVKLTPMHKTEMATENDIRTLGDYTTMYPYKDIEERLRSAGYDVLVFIASREEDLSRITCGNAILSGTMPETEYQEVK</sequence>
<dbReference type="SUPFAM" id="SSF102114">
    <property type="entry name" value="Radical SAM enzymes"/>
    <property type="match status" value="1"/>
</dbReference>
<dbReference type="InterPro" id="IPR058240">
    <property type="entry name" value="rSAM_sf"/>
</dbReference>
<evidence type="ECO:0000313" key="5">
    <source>
        <dbReference type="EMBL" id="KKM08464.1"/>
    </source>
</evidence>
<organism evidence="5">
    <name type="scientific">marine sediment metagenome</name>
    <dbReference type="NCBI Taxonomy" id="412755"/>
    <lineage>
        <taxon>unclassified sequences</taxon>
        <taxon>metagenomes</taxon>
        <taxon>ecological metagenomes</taxon>
    </lineage>
</organism>
<accession>A0A0F9HBK2</accession>
<evidence type="ECO:0000256" key="3">
    <source>
        <dbReference type="ARBA" id="ARBA00023004"/>
    </source>
</evidence>
<comment type="caution">
    <text evidence="5">The sequence shown here is derived from an EMBL/GenBank/DDBJ whole genome shotgun (WGS) entry which is preliminary data.</text>
</comment>
<dbReference type="InterPro" id="IPR007197">
    <property type="entry name" value="rSAM"/>
</dbReference>
<proteinExistence type="predicted"/>